<organism evidence="2 3">
    <name type="scientific">Cymbomonas tetramitiformis</name>
    <dbReference type="NCBI Taxonomy" id="36881"/>
    <lineage>
        <taxon>Eukaryota</taxon>
        <taxon>Viridiplantae</taxon>
        <taxon>Chlorophyta</taxon>
        <taxon>Pyramimonadophyceae</taxon>
        <taxon>Pyramimonadales</taxon>
        <taxon>Pyramimonadaceae</taxon>
        <taxon>Cymbomonas</taxon>
    </lineage>
</organism>
<name>A0AAE0BDK4_9CHLO</name>
<dbReference type="AlphaFoldDB" id="A0AAE0BDK4"/>
<accession>A0AAE0BDK4</accession>
<dbReference type="EMBL" id="LGRX02035483">
    <property type="protein sequence ID" value="KAK3234628.1"/>
    <property type="molecule type" value="Genomic_DNA"/>
</dbReference>
<keyword evidence="3" id="KW-1185">Reference proteome</keyword>
<evidence type="ECO:0000313" key="2">
    <source>
        <dbReference type="EMBL" id="KAK3234628.1"/>
    </source>
</evidence>
<feature type="region of interest" description="Disordered" evidence="1">
    <location>
        <begin position="1"/>
        <end position="23"/>
    </location>
</feature>
<evidence type="ECO:0000313" key="3">
    <source>
        <dbReference type="Proteomes" id="UP001190700"/>
    </source>
</evidence>
<evidence type="ECO:0000256" key="1">
    <source>
        <dbReference type="SAM" id="MobiDB-lite"/>
    </source>
</evidence>
<comment type="caution">
    <text evidence="2">The sequence shown here is derived from an EMBL/GenBank/DDBJ whole genome shotgun (WGS) entry which is preliminary data.</text>
</comment>
<proteinExistence type="predicted"/>
<sequence>MCDTNEFVADDAPSCGQPASEDPRPSIRVIMRIWLRKEGASGVAVVSEREHQISADPLPNAIVVGREPHLIEKDFSWTAPELRPLNVAGIKRAWHACKSTAECTDATVAKSTEPVYHVVKLKSCADVGDHELSRLCSRVQFLVRPRLTKLGVVRDRTSGDHGWEIMNVSVGIDMIKESLYQGEPICIHRFGELVGRFRDDWTSLQHKNEDAYVLLNTELLRTEAAVDHVTRQFVESSERIEIRFEMCDLTKWDDCVPSEASNKRVRFATSAAEA</sequence>
<reference evidence="2 3" key="1">
    <citation type="journal article" date="2015" name="Genome Biol. Evol.">
        <title>Comparative Genomics of a Bacterivorous Green Alga Reveals Evolutionary Causalities and Consequences of Phago-Mixotrophic Mode of Nutrition.</title>
        <authorList>
            <person name="Burns J.A."/>
            <person name="Paasch A."/>
            <person name="Narechania A."/>
            <person name="Kim E."/>
        </authorList>
    </citation>
    <scope>NUCLEOTIDE SEQUENCE [LARGE SCALE GENOMIC DNA]</scope>
    <source>
        <strain evidence="2 3">PLY_AMNH</strain>
    </source>
</reference>
<gene>
    <name evidence="2" type="ORF">CYMTET_55178</name>
</gene>
<protein>
    <submittedName>
        <fullName evidence="2">Uncharacterized protein</fullName>
    </submittedName>
</protein>
<dbReference type="Proteomes" id="UP001190700">
    <property type="component" value="Unassembled WGS sequence"/>
</dbReference>